<evidence type="ECO:0000256" key="5">
    <source>
        <dbReference type="ARBA" id="ARBA00022692"/>
    </source>
</evidence>
<sequence>MKQRLQNFSQAFSFTFSFSRWFGILLKEFIQLKRDRLTFGMIVGIPIIQLLLFGFAINSDPKHLPTAIVMADPGPFARSYVAAMQNSDYFKIVGGVDEKEANALLDRSQVQFVVTFTPGFHRDLVRGKAPTLLVEADATDPMAAGGAISVLNRLGLEVFAPDLPGLEKTATPPLDLRVHRRYNPEGLTSYNVVPGLLGVILTMTMVLMTGLAMTRERERGTFENLLATPATPVEVMTGKIVPYILIGLIQVTLILLAARFIFDVPMHGNLLLLYAVVLLFICANLTLGITFSSIARNQLQAMQMTFFFFLPSMLLSGFMFPFRGMPEWAQVVGNVLPLTHFLVLVRGILLKGNGIDMVWSSVWPILAFIAVVLGIGLRTFRRTLD</sequence>
<dbReference type="PANTHER" id="PTHR30294">
    <property type="entry name" value="MEMBRANE COMPONENT OF ABC TRANSPORTER YHHJ-RELATED"/>
    <property type="match status" value="1"/>
</dbReference>
<feature type="transmembrane region" description="Helical" evidence="8">
    <location>
        <begin position="304"/>
        <end position="322"/>
    </location>
</feature>
<keyword evidence="11" id="KW-1185">Reference proteome</keyword>
<feature type="transmembrane region" description="Helical" evidence="8">
    <location>
        <begin position="37"/>
        <end position="57"/>
    </location>
</feature>
<keyword evidence="6 8" id="KW-1133">Transmembrane helix</keyword>
<evidence type="ECO:0000259" key="9">
    <source>
        <dbReference type="PROSITE" id="PS51012"/>
    </source>
</evidence>
<evidence type="ECO:0000256" key="2">
    <source>
        <dbReference type="ARBA" id="ARBA00007783"/>
    </source>
</evidence>
<feature type="transmembrane region" description="Helical" evidence="8">
    <location>
        <begin position="240"/>
        <end position="262"/>
    </location>
</feature>
<dbReference type="InterPro" id="IPR051449">
    <property type="entry name" value="ABC-2_transporter_component"/>
</dbReference>
<dbReference type="EMBL" id="SHKM01000001">
    <property type="protein sequence ID" value="RZT89731.1"/>
    <property type="molecule type" value="Genomic_DNA"/>
</dbReference>
<dbReference type="RefSeq" id="WP_130458412.1">
    <property type="nucleotide sequence ID" value="NZ_SHKM01000001.1"/>
</dbReference>
<feature type="domain" description="ABC transmembrane type-2" evidence="9">
    <location>
        <begin position="156"/>
        <end position="383"/>
    </location>
</feature>
<evidence type="ECO:0000256" key="8">
    <source>
        <dbReference type="SAM" id="Phobius"/>
    </source>
</evidence>
<evidence type="ECO:0000313" key="10">
    <source>
        <dbReference type="EMBL" id="RZT89731.1"/>
    </source>
</evidence>
<keyword evidence="4" id="KW-1003">Cell membrane</keyword>
<organism evidence="10 11">
    <name type="scientific">Azospira oryzae</name>
    <dbReference type="NCBI Taxonomy" id="146939"/>
    <lineage>
        <taxon>Bacteria</taxon>
        <taxon>Pseudomonadati</taxon>
        <taxon>Pseudomonadota</taxon>
        <taxon>Betaproteobacteria</taxon>
        <taxon>Rhodocyclales</taxon>
        <taxon>Rhodocyclaceae</taxon>
        <taxon>Azospira</taxon>
    </lineage>
</organism>
<name>A0ABY0IUC7_9RHOO</name>
<feature type="transmembrane region" description="Helical" evidence="8">
    <location>
        <begin position="268"/>
        <end position="292"/>
    </location>
</feature>
<evidence type="ECO:0000256" key="7">
    <source>
        <dbReference type="ARBA" id="ARBA00023136"/>
    </source>
</evidence>
<dbReference type="Proteomes" id="UP000292136">
    <property type="component" value="Unassembled WGS sequence"/>
</dbReference>
<evidence type="ECO:0000256" key="4">
    <source>
        <dbReference type="ARBA" id="ARBA00022475"/>
    </source>
</evidence>
<evidence type="ECO:0000256" key="6">
    <source>
        <dbReference type="ARBA" id="ARBA00022989"/>
    </source>
</evidence>
<keyword evidence="7 8" id="KW-0472">Membrane</keyword>
<evidence type="ECO:0000313" key="11">
    <source>
        <dbReference type="Proteomes" id="UP000292136"/>
    </source>
</evidence>
<protein>
    <submittedName>
        <fullName evidence="10">ABC-2 type transport system permease protein</fullName>
    </submittedName>
</protein>
<dbReference type="Gene3D" id="3.40.1710.10">
    <property type="entry name" value="abc type-2 transporter like domain"/>
    <property type="match status" value="1"/>
</dbReference>
<dbReference type="PROSITE" id="PS51012">
    <property type="entry name" value="ABC_TM2"/>
    <property type="match status" value="1"/>
</dbReference>
<reference evidence="10 11" key="1">
    <citation type="submission" date="2019-02" db="EMBL/GenBank/DDBJ databases">
        <title>Genomic Encyclopedia of Type Strains, Phase IV (KMG-IV): sequencing the most valuable type-strain genomes for metagenomic binning, comparative biology and taxonomic classification.</title>
        <authorList>
            <person name="Goeker M."/>
        </authorList>
    </citation>
    <scope>NUCLEOTIDE SEQUENCE [LARGE SCALE GENOMIC DNA]</scope>
    <source>
        <strain evidence="10 11">DSM 21223</strain>
    </source>
</reference>
<feature type="transmembrane region" description="Helical" evidence="8">
    <location>
        <begin position="361"/>
        <end position="380"/>
    </location>
</feature>
<dbReference type="InterPro" id="IPR047817">
    <property type="entry name" value="ABC2_TM_bact-type"/>
</dbReference>
<dbReference type="InterPro" id="IPR013525">
    <property type="entry name" value="ABC2_TM"/>
</dbReference>
<evidence type="ECO:0000256" key="1">
    <source>
        <dbReference type="ARBA" id="ARBA00004651"/>
    </source>
</evidence>
<comment type="subcellular location">
    <subcellularLocation>
        <location evidence="1">Cell membrane</location>
        <topology evidence="1">Multi-pass membrane protein</topology>
    </subcellularLocation>
</comment>
<evidence type="ECO:0000256" key="3">
    <source>
        <dbReference type="ARBA" id="ARBA00022448"/>
    </source>
</evidence>
<comment type="similarity">
    <text evidence="2">Belongs to the ABC-2 integral membrane protein family.</text>
</comment>
<proteinExistence type="inferred from homology"/>
<keyword evidence="3" id="KW-0813">Transport</keyword>
<feature type="transmembrane region" description="Helical" evidence="8">
    <location>
        <begin position="328"/>
        <end position="349"/>
    </location>
</feature>
<keyword evidence="5 8" id="KW-0812">Transmembrane</keyword>
<dbReference type="Pfam" id="PF12698">
    <property type="entry name" value="ABC2_membrane_3"/>
    <property type="match status" value="1"/>
</dbReference>
<gene>
    <name evidence="10" type="ORF">EV678_0525</name>
</gene>
<feature type="transmembrane region" description="Helical" evidence="8">
    <location>
        <begin position="192"/>
        <end position="213"/>
    </location>
</feature>
<dbReference type="PANTHER" id="PTHR30294:SF29">
    <property type="entry name" value="MULTIDRUG ABC TRANSPORTER PERMEASE YBHS-RELATED"/>
    <property type="match status" value="1"/>
</dbReference>
<accession>A0ABY0IUC7</accession>
<comment type="caution">
    <text evidence="10">The sequence shown here is derived from an EMBL/GenBank/DDBJ whole genome shotgun (WGS) entry which is preliminary data.</text>
</comment>